<dbReference type="PANTHER" id="PTHR33495">
    <property type="entry name" value="ANTI-SIGMA FACTOR ANTAGONIST TM_1081-RELATED-RELATED"/>
    <property type="match status" value="1"/>
</dbReference>
<dbReference type="Pfam" id="PF01740">
    <property type="entry name" value="STAS"/>
    <property type="match status" value="1"/>
</dbReference>
<dbReference type="InterPro" id="IPR002645">
    <property type="entry name" value="STAS_dom"/>
</dbReference>
<dbReference type="GO" id="GO:0043856">
    <property type="term" value="F:anti-sigma factor antagonist activity"/>
    <property type="evidence" value="ECO:0007669"/>
    <property type="project" value="InterPro"/>
</dbReference>
<dbReference type="PROSITE" id="PS50801">
    <property type="entry name" value="STAS"/>
    <property type="match status" value="1"/>
</dbReference>
<gene>
    <name evidence="4" type="ORF">EW093_08665</name>
</gene>
<dbReference type="InterPro" id="IPR003658">
    <property type="entry name" value="Anti-sigma_ant"/>
</dbReference>
<reference evidence="4 5" key="2">
    <citation type="submission" date="2019-09" db="EMBL/GenBank/DDBJ databases">
        <title>Complete Genome Sequence and Methylome Analysis of free living Spirochaetas.</title>
        <authorList>
            <person name="Leshcheva N."/>
            <person name="Mikheeva N."/>
        </authorList>
    </citation>
    <scope>NUCLEOTIDE SEQUENCE [LARGE SCALE GENOMIC DNA]</scope>
    <source>
        <strain evidence="4 5">P</strain>
    </source>
</reference>
<organism evidence="4 5">
    <name type="scientific">Thiospirochaeta perfilievii</name>
    <dbReference type="NCBI Taxonomy" id="252967"/>
    <lineage>
        <taxon>Bacteria</taxon>
        <taxon>Pseudomonadati</taxon>
        <taxon>Spirochaetota</taxon>
        <taxon>Spirochaetia</taxon>
        <taxon>Spirochaetales</taxon>
        <taxon>Spirochaetaceae</taxon>
        <taxon>Thiospirochaeta</taxon>
    </lineage>
</organism>
<dbReference type="CDD" id="cd07043">
    <property type="entry name" value="STAS_anti-anti-sigma_factors"/>
    <property type="match status" value="1"/>
</dbReference>
<dbReference type="NCBIfam" id="TIGR00377">
    <property type="entry name" value="ant_ant_sig"/>
    <property type="match status" value="1"/>
</dbReference>
<dbReference type="AlphaFoldDB" id="A0A5C1QEX2"/>
<proteinExistence type="inferred from homology"/>
<feature type="domain" description="STAS" evidence="3">
    <location>
        <begin position="18"/>
        <end position="127"/>
    </location>
</feature>
<dbReference type="EMBL" id="CP035807">
    <property type="protein sequence ID" value="QEN04772.1"/>
    <property type="molecule type" value="Genomic_DNA"/>
</dbReference>
<dbReference type="Gene3D" id="3.30.750.24">
    <property type="entry name" value="STAS domain"/>
    <property type="match status" value="1"/>
</dbReference>
<dbReference type="RefSeq" id="WP_149568012.1">
    <property type="nucleotide sequence ID" value="NZ_CP035807.1"/>
</dbReference>
<name>A0A5C1QEX2_9SPIO</name>
<dbReference type="OrthoDB" id="9793697at2"/>
<evidence type="ECO:0000313" key="4">
    <source>
        <dbReference type="EMBL" id="QEN04772.1"/>
    </source>
</evidence>
<sequence length="181" mass="20148">MSNDSIVQGFDLEKDDSLKINLHVRDEALVLYLTGYIDTYNSNLFQKRIVKAVNAGFNKLIFQCGGLNYVSSTGIGSFTAFLKLVKGKNGDLVLIDVQPKVFEVFQLLGFSKFFNIKRNLDEAIEFFSNTGSSAAEKTIFPKIFKCPICSKKLKASKSGRFRCSECKTILAIDKTGQVFLG</sequence>
<keyword evidence="5" id="KW-1185">Reference proteome</keyword>
<evidence type="ECO:0000313" key="5">
    <source>
        <dbReference type="Proteomes" id="UP000323824"/>
    </source>
</evidence>
<dbReference type="KEGG" id="sper:EW093_08665"/>
<protein>
    <recommendedName>
        <fullName evidence="2">Anti-sigma factor antagonist</fullName>
    </recommendedName>
</protein>
<dbReference type="SUPFAM" id="SSF52091">
    <property type="entry name" value="SpoIIaa-like"/>
    <property type="match status" value="1"/>
</dbReference>
<evidence type="ECO:0000259" key="3">
    <source>
        <dbReference type="PROSITE" id="PS50801"/>
    </source>
</evidence>
<comment type="similarity">
    <text evidence="1 2">Belongs to the anti-sigma-factor antagonist family.</text>
</comment>
<dbReference type="Proteomes" id="UP000323824">
    <property type="component" value="Chromosome"/>
</dbReference>
<evidence type="ECO:0000256" key="2">
    <source>
        <dbReference type="RuleBase" id="RU003749"/>
    </source>
</evidence>
<evidence type="ECO:0000256" key="1">
    <source>
        <dbReference type="ARBA" id="ARBA00009013"/>
    </source>
</evidence>
<accession>A0A5C1QEX2</accession>
<dbReference type="InterPro" id="IPR036513">
    <property type="entry name" value="STAS_dom_sf"/>
</dbReference>
<reference evidence="4 5" key="1">
    <citation type="submission" date="2019-02" db="EMBL/GenBank/DDBJ databases">
        <authorList>
            <person name="Fomenkov A."/>
            <person name="Dubinina G."/>
            <person name="Grabovich M."/>
            <person name="Vincze T."/>
            <person name="Roberts R.J."/>
        </authorList>
    </citation>
    <scope>NUCLEOTIDE SEQUENCE [LARGE SCALE GENOMIC DNA]</scope>
    <source>
        <strain evidence="4 5">P</strain>
    </source>
</reference>